<feature type="compositionally biased region" description="Polar residues" evidence="1">
    <location>
        <begin position="126"/>
        <end position="137"/>
    </location>
</feature>
<dbReference type="Gene3D" id="3.30.40.10">
    <property type="entry name" value="Zinc/RING finger domain, C3HC4 (zinc finger)"/>
    <property type="match status" value="1"/>
</dbReference>
<organism evidence="3 4">
    <name type="scientific">Anaeramoeba ignava</name>
    <name type="common">Anaerobic marine amoeba</name>
    <dbReference type="NCBI Taxonomy" id="1746090"/>
    <lineage>
        <taxon>Eukaryota</taxon>
        <taxon>Metamonada</taxon>
        <taxon>Anaeramoebidae</taxon>
        <taxon>Anaeramoeba</taxon>
    </lineage>
</organism>
<feature type="compositionally biased region" description="Basic and acidic residues" evidence="1">
    <location>
        <begin position="140"/>
        <end position="149"/>
    </location>
</feature>
<dbReference type="InterPro" id="IPR003613">
    <property type="entry name" value="Ubox_domain"/>
</dbReference>
<proteinExistence type="predicted"/>
<protein>
    <submittedName>
        <fullName evidence="3">Wd repeat sam and u-box domain-containing protein</fullName>
    </submittedName>
</protein>
<evidence type="ECO:0000259" key="2">
    <source>
        <dbReference type="PROSITE" id="PS51698"/>
    </source>
</evidence>
<dbReference type="EMBL" id="JAPDFW010000085">
    <property type="protein sequence ID" value="KAJ5071840.1"/>
    <property type="molecule type" value="Genomic_DNA"/>
</dbReference>
<dbReference type="GO" id="GO:0016567">
    <property type="term" value="P:protein ubiquitination"/>
    <property type="evidence" value="ECO:0007669"/>
    <property type="project" value="InterPro"/>
</dbReference>
<dbReference type="Proteomes" id="UP001149090">
    <property type="component" value="Unassembled WGS sequence"/>
</dbReference>
<dbReference type="SUPFAM" id="SSF57850">
    <property type="entry name" value="RING/U-box"/>
    <property type="match status" value="1"/>
</dbReference>
<sequence>MSTSTNDFENDEHLIRDPEELCCPIGFDIFKNPVKASDGHTYEKVWIEAWFKKHNYKEVESPLTGKRFTNYKLVPDKSMKKKCEEYRKNKEVLLDAIRSQPETPNQSNHLNQPNQFNPVNPDEPKNQNPPKTESLKQNLKKIDSLDNDPNLREAIRISLEESQQNNYQETEEEIFQRILELSLMESQKN</sequence>
<dbReference type="GO" id="GO:0004842">
    <property type="term" value="F:ubiquitin-protein transferase activity"/>
    <property type="evidence" value="ECO:0007669"/>
    <property type="project" value="InterPro"/>
</dbReference>
<feature type="domain" description="U-box" evidence="2">
    <location>
        <begin position="16"/>
        <end position="93"/>
    </location>
</feature>
<evidence type="ECO:0000256" key="1">
    <source>
        <dbReference type="SAM" id="MobiDB-lite"/>
    </source>
</evidence>
<dbReference type="PANTHER" id="PTHR46573:SF1">
    <property type="entry name" value="WD REPEAT, SAM AND U-BOX DOMAIN-CONTAINING PROTEIN 1"/>
    <property type="match status" value="1"/>
</dbReference>
<dbReference type="OrthoDB" id="424220at2759"/>
<accession>A0A9Q0LIJ5</accession>
<comment type="caution">
    <text evidence="3">The sequence shown here is derived from an EMBL/GenBank/DDBJ whole genome shotgun (WGS) entry which is preliminary data.</text>
</comment>
<dbReference type="InterPro" id="IPR052085">
    <property type="entry name" value="WD-SAM-U-box"/>
</dbReference>
<feature type="compositionally biased region" description="Polar residues" evidence="1">
    <location>
        <begin position="100"/>
        <end position="118"/>
    </location>
</feature>
<dbReference type="Pfam" id="PF04564">
    <property type="entry name" value="U-box"/>
    <property type="match status" value="1"/>
</dbReference>
<keyword evidence="4" id="KW-1185">Reference proteome</keyword>
<dbReference type="InterPro" id="IPR013083">
    <property type="entry name" value="Znf_RING/FYVE/PHD"/>
</dbReference>
<dbReference type="CDD" id="cd16655">
    <property type="entry name" value="RING-Ubox_WDSUB1-like"/>
    <property type="match status" value="1"/>
</dbReference>
<reference evidence="3" key="1">
    <citation type="submission" date="2022-10" db="EMBL/GenBank/DDBJ databases">
        <title>Novel sulphate-reducing endosymbionts in the free-living metamonad Anaeramoeba.</title>
        <authorList>
            <person name="Jerlstrom-Hultqvist J."/>
            <person name="Cepicka I."/>
            <person name="Gallot-Lavallee L."/>
            <person name="Salas-Leiva D."/>
            <person name="Curtis B.A."/>
            <person name="Zahonova K."/>
            <person name="Pipaliya S."/>
            <person name="Dacks J."/>
            <person name="Roger A.J."/>
        </authorList>
    </citation>
    <scope>NUCLEOTIDE SEQUENCE</scope>
    <source>
        <strain evidence="3">BMAN</strain>
    </source>
</reference>
<gene>
    <name evidence="3" type="ORF">M0811_10000</name>
</gene>
<evidence type="ECO:0000313" key="3">
    <source>
        <dbReference type="EMBL" id="KAJ5071840.1"/>
    </source>
</evidence>
<evidence type="ECO:0000313" key="4">
    <source>
        <dbReference type="Proteomes" id="UP001149090"/>
    </source>
</evidence>
<feature type="region of interest" description="Disordered" evidence="1">
    <location>
        <begin position="94"/>
        <end position="149"/>
    </location>
</feature>
<dbReference type="SMART" id="SM00504">
    <property type="entry name" value="Ubox"/>
    <property type="match status" value="1"/>
</dbReference>
<dbReference type="PANTHER" id="PTHR46573">
    <property type="entry name" value="WD REPEAT, SAM AND U-BOX DOMAIN-CONTAINING PROTEIN 1"/>
    <property type="match status" value="1"/>
</dbReference>
<dbReference type="AlphaFoldDB" id="A0A9Q0LIJ5"/>
<name>A0A9Q0LIJ5_ANAIG</name>
<dbReference type="PROSITE" id="PS51698">
    <property type="entry name" value="U_BOX"/>
    <property type="match status" value="1"/>
</dbReference>